<dbReference type="PANTHER" id="PTHR47655:SF2">
    <property type="entry name" value="QUINIC ACID UTILIZATION ACTIVATOR"/>
    <property type="match status" value="1"/>
</dbReference>
<name>A0AA35M9U6_9HYPO</name>
<dbReference type="AlphaFoldDB" id="A0AA35M9U6"/>
<dbReference type="CDD" id="cd12148">
    <property type="entry name" value="fungal_TF_MHR"/>
    <property type="match status" value="1"/>
</dbReference>
<dbReference type="InterPro" id="IPR007219">
    <property type="entry name" value="XnlR_reg_dom"/>
</dbReference>
<organism evidence="5 6">
    <name type="scientific">Clonostachys chloroleuca</name>
    <dbReference type="NCBI Taxonomy" id="1926264"/>
    <lineage>
        <taxon>Eukaryota</taxon>
        <taxon>Fungi</taxon>
        <taxon>Dikarya</taxon>
        <taxon>Ascomycota</taxon>
        <taxon>Pezizomycotina</taxon>
        <taxon>Sordariomycetes</taxon>
        <taxon>Hypocreomycetidae</taxon>
        <taxon>Hypocreales</taxon>
        <taxon>Bionectriaceae</taxon>
        <taxon>Clonostachys</taxon>
    </lineage>
</organism>
<dbReference type="PROSITE" id="PS50048">
    <property type="entry name" value="ZN2_CY6_FUNGAL_2"/>
    <property type="match status" value="1"/>
</dbReference>
<sequence length="732" mass="81489">MSNHSEDDNPAPRKRQRVAKACNRCRHSKLRCDGVRPSCQKCLAAKRNCSYGAPLKKRGLRTGYVRALECLWGLTFSSIQGSADTVQQLILSRPGWSSWVRDDVDDSQGENDPISTWRTSGIPQIIDSLLAPDGEKEGGGLGLPADSEEPSVESLSWGPQSIQVVPQMLTQSDIPGEQSHSGGHEVENGDIGPEQPRTTSPSSFRSAPAGTLHSMSLSNASAQPSVQRPDLPRNAQALLHQFFSSTHPWIPIFHRHTVLRTLFQYRQQSANTEDPSSWRTGENALLWAILAHATIGESVSKSTSTSLTQCMPDFPHSRYRIARNMMLGEDEDKYTASHVQALLALALVQYSFREWSRAGLMIGQAVLVARHIGLDQSFLTTEVQQRTWLGCFALDTLISLHTGQRPLLPPCQIRDLLPLNATSSEEWEPWDLQHARLPEVDFQLAEYEEPTYTTSVFSLQLEVLCMINEWICSKPDEDSLEVNKAAFLSWEKRLPMHIKAYQNTHHEHPTTPLNVTQLQVLQAFLCARLWHSQALDWSEDLRRVWLVALESMQRLLKIFHGAVLPPSCNLIRSVSLPGSQSKSMSFQALVQQLRADAGPEGPMINEGPYSTGELEKLDDLLTMSTLVQADGQALTPYSLDPRIQQNFTSFMGASQSFAQPTVSNLMLNQMDLQDLDSTTTMFMNQAEGTDRSEDVPFGFLSSLEAVDMSIPPSLRLPSAMILKRTALILVPS</sequence>
<dbReference type="SMART" id="SM00906">
    <property type="entry name" value="Fungal_trans"/>
    <property type="match status" value="1"/>
</dbReference>
<dbReference type="GO" id="GO:0006351">
    <property type="term" value="P:DNA-templated transcription"/>
    <property type="evidence" value="ECO:0007669"/>
    <property type="project" value="InterPro"/>
</dbReference>
<evidence type="ECO:0000313" key="5">
    <source>
        <dbReference type="EMBL" id="CAI6093012.1"/>
    </source>
</evidence>
<keyword evidence="2" id="KW-0539">Nucleus</keyword>
<dbReference type="EMBL" id="CABFNP030001245">
    <property type="protein sequence ID" value="CAI6093012.1"/>
    <property type="molecule type" value="Genomic_DNA"/>
</dbReference>
<dbReference type="Pfam" id="PF04082">
    <property type="entry name" value="Fungal_trans"/>
    <property type="match status" value="1"/>
</dbReference>
<gene>
    <name evidence="5" type="ORF">CCHLO57077_00000046</name>
</gene>
<evidence type="ECO:0000313" key="6">
    <source>
        <dbReference type="Proteomes" id="UP001160390"/>
    </source>
</evidence>
<dbReference type="GO" id="GO:0045944">
    <property type="term" value="P:positive regulation of transcription by RNA polymerase II"/>
    <property type="evidence" value="ECO:0007669"/>
    <property type="project" value="TreeGrafter"/>
</dbReference>
<dbReference type="GO" id="GO:0003677">
    <property type="term" value="F:DNA binding"/>
    <property type="evidence" value="ECO:0007669"/>
    <property type="project" value="InterPro"/>
</dbReference>
<feature type="domain" description="Zn(2)-C6 fungal-type" evidence="4">
    <location>
        <begin position="21"/>
        <end position="51"/>
    </location>
</feature>
<keyword evidence="1" id="KW-0479">Metal-binding</keyword>
<evidence type="ECO:0000256" key="3">
    <source>
        <dbReference type="SAM" id="MobiDB-lite"/>
    </source>
</evidence>
<proteinExistence type="predicted"/>
<dbReference type="GO" id="GO:0008270">
    <property type="term" value="F:zinc ion binding"/>
    <property type="evidence" value="ECO:0007669"/>
    <property type="project" value="InterPro"/>
</dbReference>
<dbReference type="Proteomes" id="UP001160390">
    <property type="component" value="Unassembled WGS sequence"/>
</dbReference>
<dbReference type="SMART" id="SM00066">
    <property type="entry name" value="GAL4"/>
    <property type="match status" value="1"/>
</dbReference>
<comment type="caution">
    <text evidence="5">The sequence shown here is derived from an EMBL/GenBank/DDBJ whole genome shotgun (WGS) entry which is preliminary data.</text>
</comment>
<dbReference type="PROSITE" id="PS00463">
    <property type="entry name" value="ZN2_CY6_FUNGAL_1"/>
    <property type="match status" value="1"/>
</dbReference>
<evidence type="ECO:0000256" key="2">
    <source>
        <dbReference type="ARBA" id="ARBA00023242"/>
    </source>
</evidence>
<dbReference type="Pfam" id="PF00172">
    <property type="entry name" value="Zn_clus"/>
    <property type="match status" value="1"/>
</dbReference>
<accession>A0AA35M9U6</accession>
<reference evidence="5" key="1">
    <citation type="submission" date="2023-01" db="EMBL/GenBank/DDBJ databases">
        <authorList>
            <person name="Piombo E."/>
        </authorList>
    </citation>
    <scope>NUCLEOTIDE SEQUENCE</scope>
</reference>
<feature type="compositionally biased region" description="Polar residues" evidence="3">
    <location>
        <begin position="196"/>
        <end position="205"/>
    </location>
</feature>
<dbReference type="SUPFAM" id="SSF57701">
    <property type="entry name" value="Zn2/Cys6 DNA-binding domain"/>
    <property type="match status" value="1"/>
</dbReference>
<evidence type="ECO:0000256" key="1">
    <source>
        <dbReference type="ARBA" id="ARBA00022723"/>
    </source>
</evidence>
<protein>
    <recommendedName>
        <fullName evidence="4">Zn(2)-C6 fungal-type domain-containing protein</fullName>
    </recommendedName>
</protein>
<dbReference type="Gene3D" id="4.10.240.10">
    <property type="entry name" value="Zn(2)-C6 fungal-type DNA-binding domain"/>
    <property type="match status" value="1"/>
</dbReference>
<feature type="region of interest" description="Disordered" evidence="3">
    <location>
        <begin position="173"/>
        <end position="211"/>
    </location>
</feature>
<dbReference type="CDD" id="cd00067">
    <property type="entry name" value="GAL4"/>
    <property type="match status" value="1"/>
</dbReference>
<dbReference type="GO" id="GO:0000981">
    <property type="term" value="F:DNA-binding transcription factor activity, RNA polymerase II-specific"/>
    <property type="evidence" value="ECO:0007669"/>
    <property type="project" value="InterPro"/>
</dbReference>
<dbReference type="InterPro" id="IPR036864">
    <property type="entry name" value="Zn2-C6_fun-type_DNA-bd_sf"/>
</dbReference>
<evidence type="ECO:0000259" key="4">
    <source>
        <dbReference type="PROSITE" id="PS50048"/>
    </source>
</evidence>
<dbReference type="PANTHER" id="PTHR47655">
    <property type="entry name" value="QUINIC ACID UTILIZATION ACTIVATOR"/>
    <property type="match status" value="1"/>
</dbReference>
<dbReference type="InterPro" id="IPR052783">
    <property type="entry name" value="Metabolic/Drug-Res_Regulator"/>
</dbReference>
<keyword evidence="6" id="KW-1185">Reference proteome</keyword>
<dbReference type="InterPro" id="IPR001138">
    <property type="entry name" value="Zn2Cys6_DnaBD"/>
</dbReference>
<feature type="region of interest" description="Disordered" evidence="3">
    <location>
        <begin position="130"/>
        <end position="156"/>
    </location>
</feature>